<keyword evidence="4" id="KW-1185">Reference proteome</keyword>
<reference evidence="3" key="2">
    <citation type="submission" date="2020-09" db="EMBL/GenBank/DDBJ databases">
        <authorList>
            <person name="Sun Q."/>
            <person name="Kim S."/>
        </authorList>
    </citation>
    <scope>NUCLEOTIDE SEQUENCE</scope>
    <source>
        <strain evidence="3">KCTC 32182</strain>
    </source>
</reference>
<protein>
    <recommendedName>
        <fullName evidence="2">Putative auto-transporter adhesin head GIN domain-containing protein</fullName>
    </recommendedName>
</protein>
<evidence type="ECO:0000256" key="1">
    <source>
        <dbReference type="SAM" id="Phobius"/>
    </source>
</evidence>
<organism evidence="3 4">
    <name type="scientific">Paludibacterium paludis</name>
    <dbReference type="NCBI Taxonomy" id="1225769"/>
    <lineage>
        <taxon>Bacteria</taxon>
        <taxon>Pseudomonadati</taxon>
        <taxon>Pseudomonadota</taxon>
        <taxon>Betaproteobacteria</taxon>
        <taxon>Neisseriales</taxon>
        <taxon>Chromobacteriaceae</taxon>
        <taxon>Paludibacterium</taxon>
    </lineage>
</organism>
<evidence type="ECO:0000313" key="3">
    <source>
        <dbReference type="EMBL" id="GGY16910.1"/>
    </source>
</evidence>
<accession>A0A918U9P0</accession>
<keyword evidence="1" id="KW-1133">Transmembrane helix</keyword>
<reference evidence="3" key="1">
    <citation type="journal article" date="2014" name="Int. J. Syst. Evol. Microbiol.">
        <title>Complete genome sequence of Corynebacterium casei LMG S-19264T (=DSM 44701T), isolated from a smear-ripened cheese.</title>
        <authorList>
            <consortium name="US DOE Joint Genome Institute (JGI-PGF)"/>
            <person name="Walter F."/>
            <person name="Albersmeier A."/>
            <person name="Kalinowski J."/>
            <person name="Ruckert C."/>
        </authorList>
    </citation>
    <scope>NUCLEOTIDE SEQUENCE</scope>
    <source>
        <strain evidence="3">KCTC 32182</strain>
    </source>
</reference>
<evidence type="ECO:0000313" key="4">
    <source>
        <dbReference type="Proteomes" id="UP000645257"/>
    </source>
</evidence>
<dbReference type="Gene3D" id="2.160.20.120">
    <property type="match status" value="1"/>
</dbReference>
<comment type="caution">
    <text evidence="3">The sequence shown here is derived from an EMBL/GenBank/DDBJ whole genome shotgun (WGS) entry which is preliminary data.</text>
</comment>
<gene>
    <name evidence="3" type="ORF">GCM10011289_20460</name>
</gene>
<dbReference type="Pfam" id="PF10988">
    <property type="entry name" value="DUF2807"/>
    <property type="match status" value="1"/>
</dbReference>
<name>A0A918U9P0_9NEIS</name>
<dbReference type="EMBL" id="BMYX01000010">
    <property type="protein sequence ID" value="GGY16910.1"/>
    <property type="molecule type" value="Genomic_DNA"/>
</dbReference>
<feature type="domain" description="Putative auto-transporter adhesin head GIN" evidence="2">
    <location>
        <begin position="63"/>
        <end position="223"/>
    </location>
</feature>
<evidence type="ECO:0000259" key="2">
    <source>
        <dbReference type="Pfam" id="PF10988"/>
    </source>
</evidence>
<keyword evidence="1" id="KW-0812">Transmembrane</keyword>
<dbReference type="AlphaFoldDB" id="A0A918U9P0"/>
<keyword evidence="1" id="KW-0472">Membrane</keyword>
<dbReference type="Proteomes" id="UP000645257">
    <property type="component" value="Unassembled WGS sequence"/>
</dbReference>
<sequence>MQWKRDMINKRRLRVTGGILVVWLLALGGYLAWTGDATSLFSPVGEASASRESNVELRVVPGFSGVKVTGPVSVDYQVGPEVSVRIVAPDDEAGLVSTTVDDKTLVVGVKSGFIEGKEPVRVEISGPSPELIDVAGSASLSAEAIKGNTLAVKSAGAGHVRLAGEVGSVALSASGSGRIDTSALRAREASVSSAGSCVIKTFAGESVSVAMAGDGKVTVLGKPAKRSVQSVGVARVNFE</sequence>
<proteinExistence type="predicted"/>
<feature type="transmembrane region" description="Helical" evidence="1">
    <location>
        <begin position="12"/>
        <end position="33"/>
    </location>
</feature>
<dbReference type="InterPro" id="IPR021255">
    <property type="entry name" value="DUF2807"/>
</dbReference>